<proteinExistence type="predicted"/>
<protein>
    <submittedName>
        <fullName evidence="3">Protein CFAP20DC</fullName>
    </submittedName>
</protein>
<feature type="compositionally biased region" description="Polar residues" evidence="1">
    <location>
        <begin position="387"/>
        <end position="396"/>
    </location>
</feature>
<keyword evidence="4" id="KW-1185">Reference proteome</keyword>
<evidence type="ECO:0000256" key="1">
    <source>
        <dbReference type="SAM" id="MobiDB-lite"/>
    </source>
</evidence>
<sequence length="838" mass="93773">MECELTDEGAATRSTGFGPVTGGLYVSFLIEKLKLFFACESWKMFKNQYQGGPFVEIFSAQGKNPGAKWKIFGNPSAIWKEYDKDVKGFVFVLEGSSQINKMQLPKETRQTLGLIQQFLTLQIFVPLGRDFSTELLITDLGNIKRRLYLSTVHKELSVTPLHAKIPLFTIKRKIWCNMCIDLVAFTSEIFRGAVFQSLDGISISANCKLRKIFTLKSKPQDTAEEDDACVVPFMPHEPTGVIPRTCQLNTDVPQVTQLLNLTKIHKPEIKCRRYSGTVQETGSLANRGQGNIHSSKTQDVSHIAFGSKILGPPPSSNRRVSTRISGEVTKTWGRKSNRSCRLQSSERGTESAQDIERLELSFSPYNDQGGKRNTHQAAKDVCENDPAIQTQKTSESGRADFQLASPQEPSADKNSHGKLSLKNAAKATWEITSDEWVFSESFPETIQLDKSEQFVATEDSACHNLTSPQNVSVEHHSTETGDHQVSNKEIFTFSSRPRSAPHGKSPNMSPECCIFPLDLKQDSNGVHGKTQIEDNFQGTDSSEEDDNNEFIQGAENLEISHSRQGTSDSAVFQEIPLERMSWRNEYWKNKGHSKHNLEETILSKPQSSTVRKTDSVSSQRSLKPILSLSPTGSKSEFFKLIPNGSEKPEGYEGVSGQFKRSVSKKSLKKILREDSCLTTQTCEYDWKNYRSDRLSSPELQMLASMKRQQNEELRDTGISHGLSASQIDNCNVSISTSSDDTATWNSCFPPPVSQEHHYQKEMSPLSHSNPRDWLNVFSPPIVPGSQQLEEHTKSSTNQSISGEDDLSAEDDDEVLTLLYDPCLNCYFDPNSGKYYELA</sequence>
<comment type="caution">
    <text evidence="3">The sequence shown here is derived from an EMBL/GenBank/DDBJ whole genome shotgun (WGS) entry which is preliminary data.</text>
</comment>
<dbReference type="InterPro" id="IPR007714">
    <property type="entry name" value="CFA20_dom"/>
</dbReference>
<evidence type="ECO:0000313" key="3">
    <source>
        <dbReference type="EMBL" id="GAB0194456.1"/>
    </source>
</evidence>
<dbReference type="InterPro" id="IPR040441">
    <property type="entry name" value="CFA20/CFAP20DC"/>
</dbReference>
<dbReference type="EMBL" id="BAAFJT010000011">
    <property type="protein sequence ID" value="GAB0194456.1"/>
    <property type="molecule type" value="Genomic_DNA"/>
</dbReference>
<feature type="region of interest" description="Disordered" evidence="1">
    <location>
        <begin position="306"/>
        <end position="419"/>
    </location>
</feature>
<feature type="region of interest" description="Disordered" evidence="1">
    <location>
        <begin position="525"/>
        <end position="547"/>
    </location>
</feature>
<evidence type="ECO:0000259" key="2">
    <source>
        <dbReference type="Pfam" id="PF05018"/>
    </source>
</evidence>
<feature type="region of interest" description="Disordered" evidence="1">
    <location>
        <begin position="781"/>
        <end position="808"/>
    </location>
</feature>
<gene>
    <name evidence="3" type="ORF">GRJ2_001910900</name>
</gene>
<dbReference type="AlphaFoldDB" id="A0ABC9X9T8"/>
<name>A0ABC9X9T8_GRUJA</name>
<feature type="domain" description="CFA20" evidence="2">
    <location>
        <begin position="44"/>
        <end position="221"/>
    </location>
</feature>
<reference evidence="3 4" key="1">
    <citation type="submission" date="2024-06" db="EMBL/GenBank/DDBJ databases">
        <title>The draft genome of Grus japonensis, version 3.</title>
        <authorList>
            <person name="Nabeshima K."/>
            <person name="Suzuki S."/>
            <person name="Onuma M."/>
        </authorList>
    </citation>
    <scope>NUCLEOTIDE SEQUENCE [LARGE SCALE GENOMIC DNA]</scope>
    <source>
        <strain evidence="3 4">451A</strain>
    </source>
</reference>
<feature type="compositionally biased region" description="Polar residues" evidence="1">
    <location>
        <begin position="339"/>
        <end position="352"/>
    </location>
</feature>
<accession>A0ABC9X9T8</accession>
<organism evidence="3 4">
    <name type="scientific">Grus japonensis</name>
    <name type="common">Japanese crane</name>
    <name type="synonym">Red-crowned crane</name>
    <dbReference type="NCBI Taxonomy" id="30415"/>
    <lineage>
        <taxon>Eukaryota</taxon>
        <taxon>Metazoa</taxon>
        <taxon>Chordata</taxon>
        <taxon>Craniata</taxon>
        <taxon>Vertebrata</taxon>
        <taxon>Euteleostomi</taxon>
        <taxon>Archelosauria</taxon>
        <taxon>Archosauria</taxon>
        <taxon>Dinosauria</taxon>
        <taxon>Saurischia</taxon>
        <taxon>Theropoda</taxon>
        <taxon>Coelurosauria</taxon>
        <taxon>Aves</taxon>
        <taxon>Neognathae</taxon>
        <taxon>Neoaves</taxon>
        <taxon>Gruiformes</taxon>
        <taxon>Gruidae</taxon>
        <taxon>Grus</taxon>
    </lineage>
</organism>
<dbReference type="PANTHER" id="PTHR12458">
    <property type="entry name" value="ORF PROTEIN"/>
    <property type="match status" value="1"/>
</dbReference>
<dbReference type="Pfam" id="PF05018">
    <property type="entry name" value="CFA20_dom"/>
    <property type="match status" value="1"/>
</dbReference>
<evidence type="ECO:0000313" key="4">
    <source>
        <dbReference type="Proteomes" id="UP001623348"/>
    </source>
</evidence>
<dbReference type="Proteomes" id="UP001623348">
    <property type="component" value="Unassembled WGS sequence"/>
</dbReference>